<evidence type="ECO:0000313" key="2">
    <source>
        <dbReference type="EMBL" id="CAG8757381.1"/>
    </source>
</evidence>
<name>A0A9N9NU47_9GLOM</name>
<dbReference type="Proteomes" id="UP000789759">
    <property type="component" value="Unassembled WGS sequence"/>
</dbReference>
<keyword evidence="3" id="KW-1185">Reference proteome</keyword>
<accession>A0A9N9NU47</accession>
<feature type="compositionally biased region" description="Low complexity" evidence="1">
    <location>
        <begin position="28"/>
        <end position="44"/>
    </location>
</feature>
<feature type="non-terminal residue" evidence="2">
    <location>
        <position position="1"/>
    </location>
</feature>
<organism evidence="2 3">
    <name type="scientific">Cetraspora pellucida</name>
    <dbReference type="NCBI Taxonomy" id="1433469"/>
    <lineage>
        <taxon>Eukaryota</taxon>
        <taxon>Fungi</taxon>
        <taxon>Fungi incertae sedis</taxon>
        <taxon>Mucoromycota</taxon>
        <taxon>Glomeromycotina</taxon>
        <taxon>Glomeromycetes</taxon>
        <taxon>Diversisporales</taxon>
        <taxon>Gigasporaceae</taxon>
        <taxon>Cetraspora</taxon>
    </lineage>
</organism>
<evidence type="ECO:0000313" key="3">
    <source>
        <dbReference type="Proteomes" id="UP000789759"/>
    </source>
</evidence>
<proteinExistence type="predicted"/>
<sequence length="44" mass="4884">NTVLQKSFTSSSAISKVVIQENYKELSSSDNNGNDYSGDSNYEY</sequence>
<dbReference type="AlphaFoldDB" id="A0A9N9NU47"/>
<protein>
    <submittedName>
        <fullName evidence="2">22364_t:CDS:1</fullName>
    </submittedName>
</protein>
<reference evidence="2" key="1">
    <citation type="submission" date="2021-06" db="EMBL/GenBank/DDBJ databases">
        <authorList>
            <person name="Kallberg Y."/>
            <person name="Tangrot J."/>
            <person name="Rosling A."/>
        </authorList>
    </citation>
    <scope>NUCLEOTIDE SEQUENCE</scope>
    <source>
        <strain evidence="2">FL966</strain>
    </source>
</reference>
<gene>
    <name evidence="2" type="ORF">CPELLU_LOCUS15087</name>
</gene>
<feature type="region of interest" description="Disordered" evidence="1">
    <location>
        <begin position="24"/>
        <end position="44"/>
    </location>
</feature>
<dbReference type="EMBL" id="CAJVQA010019084">
    <property type="protein sequence ID" value="CAG8757381.1"/>
    <property type="molecule type" value="Genomic_DNA"/>
</dbReference>
<evidence type="ECO:0000256" key="1">
    <source>
        <dbReference type="SAM" id="MobiDB-lite"/>
    </source>
</evidence>
<comment type="caution">
    <text evidence="2">The sequence shown here is derived from an EMBL/GenBank/DDBJ whole genome shotgun (WGS) entry which is preliminary data.</text>
</comment>